<dbReference type="GO" id="GO:0009252">
    <property type="term" value="P:peptidoglycan biosynthetic process"/>
    <property type="evidence" value="ECO:0007669"/>
    <property type="project" value="TreeGrafter"/>
</dbReference>
<dbReference type="GO" id="GO:0030288">
    <property type="term" value="C:outer membrane-bounded periplasmic space"/>
    <property type="evidence" value="ECO:0007669"/>
    <property type="project" value="TreeGrafter"/>
</dbReference>
<keyword evidence="7" id="KW-1185">Reference proteome</keyword>
<dbReference type="PANTHER" id="PTHR32282:SF15">
    <property type="entry name" value="PENICILLIN-BINDING PROTEIN 1C"/>
    <property type="match status" value="1"/>
</dbReference>
<reference evidence="6 7" key="1">
    <citation type="submission" date="2021-05" db="EMBL/GenBank/DDBJ databases">
        <title>A Polyphasic approach of four new species of the genus Ohtaekwangia: Ohtaekwangia histidinii sp. nov., Ohtaekwangia cretensis sp. nov., Ohtaekwangia indiensis sp. nov., Ohtaekwangia reichenbachii sp. nov. from diverse environment.</title>
        <authorList>
            <person name="Octaviana S."/>
        </authorList>
    </citation>
    <scope>NUCLEOTIDE SEQUENCE [LARGE SCALE GENOMIC DNA]</scope>
    <source>
        <strain evidence="6 7">PWU37</strain>
    </source>
</reference>
<dbReference type="EMBL" id="JAHESC010000017">
    <property type="protein sequence ID" value="MBT1687570.1"/>
    <property type="molecule type" value="Genomic_DNA"/>
</dbReference>
<evidence type="ECO:0000313" key="7">
    <source>
        <dbReference type="Proteomes" id="UP001319180"/>
    </source>
</evidence>
<dbReference type="AlphaFoldDB" id="A0AAP2DBH1"/>
<feature type="region of interest" description="Disordered" evidence="3">
    <location>
        <begin position="1"/>
        <end position="50"/>
    </location>
</feature>
<sequence length="627" mass="69920">SRQSGDCRHTGHRWRGGAAGGGGTRPRARRGGGPTAPALSPPGPTRDQRNAKRDRLLEKLRDLGHIDAFTCQLAQEEPIPEEPLPLPRQARHLLARMQQEGLAGQRLRSTLDHHLQQRVEQILQDHHQRLLGNQIHHGAALVAEVATGRVLAYVGNVSNTRNYRGDDVDVARAPRSTGSILKPFLFAASLEEGKILPGTLLPDIPIFINGFTPKNFSKDYDGAVAADRALIRSLNVPAVNMLRNYRYEKFHSLLKDLGMTTLQHPPDHYGLSLILGGAEGTLWDVAGMYASMARTLNRYFTVAGANKYIPRDIHPLTYRLAVPDTTVVAAEATSALDAASIYQTFDALKEVYRPGEESGWRYFTSAKKIAWKTGTSFGFRDGWAVGVTPDYVVGVWVGNADGEGRPGLTGTDAAAPVMFDIFSQLPGNRWFRRPEAEMTKITVCAKSGYRNSPLCDEVITRWVHSRGLQTGVCPMHRKVHLSADRKYRVHSNCEPVDRMVEVNWFVLPPAQEYYFRPHNVSYRSLPPFRKDCQPSAAVAAMDMIYPKPGARLYIPRDLNGQLGDAVFELAHRNPQATVFWHLDGEYLGSTQRHHHLTVRPSQGRHTLTIIDESGDMLEQRFEVLSKM</sequence>
<evidence type="ECO:0000259" key="5">
    <source>
        <dbReference type="Pfam" id="PF06832"/>
    </source>
</evidence>
<accession>A0AAP2DBH1</accession>
<keyword evidence="2" id="KW-0808">Transferase</keyword>
<keyword evidence="1" id="KW-0328">Glycosyltransferase</keyword>
<organism evidence="6 7">
    <name type="scientific">Dawidia soli</name>
    <dbReference type="NCBI Taxonomy" id="2782352"/>
    <lineage>
        <taxon>Bacteria</taxon>
        <taxon>Pseudomonadati</taxon>
        <taxon>Bacteroidota</taxon>
        <taxon>Cytophagia</taxon>
        <taxon>Cytophagales</taxon>
        <taxon>Chryseotaleaceae</taxon>
        <taxon>Dawidia</taxon>
    </lineage>
</organism>
<dbReference type="PANTHER" id="PTHR32282">
    <property type="entry name" value="BINDING PROTEIN TRANSPEPTIDASE, PUTATIVE-RELATED"/>
    <property type="match status" value="1"/>
</dbReference>
<dbReference type="Proteomes" id="UP001319180">
    <property type="component" value="Unassembled WGS sequence"/>
</dbReference>
<dbReference type="RefSeq" id="WP_254090798.1">
    <property type="nucleotide sequence ID" value="NZ_JAHESC010000017.1"/>
</dbReference>
<evidence type="ECO:0000256" key="3">
    <source>
        <dbReference type="SAM" id="MobiDB-lite"/>
    </source>
</evidence>
<dbReference type="GO" id="GO:0008658">
    <property type="term" value="F:penicillin binding"/>
    <property type="evidence" value="ECO:0007669"/>
    <property type="project" value="InterPro"/>
</dbReference>
<dbReference type="SUPFAM" id="SSF56601">
    <property type="entry name" value="beta-lactamase/transpeptidase-like"/>
    <property type="match status" value="1"/>
</dbReference>
<dbReference type="InterPro" id="IPR001460">
    <property type="entry name" value="PCN-bd_Tpept"/>
</dbReference>
<comment type="caution">
    <text evidence="6">The sequence shown here is derived from an EMBL/GenBank/DDBJ whole genome shotgun (WGS) entry which is preliminary data.</text>
</comment>
<dbReference type="InterPro" id="IPR009647">
    <property type="entry name" value="PBP_C"/>
</dbReference>
<dbReference type="Gene3D" id="3.40.710.10">
    <property type="entry name" value="DD-peptidase/beta-lactamase superfamily"/>
    <property type="match status" value="1"/>
</dbReference>
<dbReference type="InterPro" id="IPR012338">
    <property type="entry name" value="Beta-lactam/transpept-like"/>
</dbReference>
<evidence type="ECO:0000256" key="2">
    <source>
        <dbReference type="ARBA" id="ARBA00022679"/>
    </source>
</evidence>
<evidence type="ECO:0000259" key="4">
    <source>
        <dbReference type="Pfam" id="PF00905"/>
    </source>
</evidence>
<dbReference type="InterPro" id="IPR050396">
    <property type="entry name" value="Glycosyltr_51/Transpeptidase"/>
</dbReference>
<name>A0AAP2DBH1_9BACT</name>
<gene>
    <name evidence="6" type="ORF">KK078_13445</name>
</gene>
<protein>
    <submittedName>
        <fullName evidence="6">Penicillin-binding protein 1C</fullName>
    </submittedName>
</protein>
<evidence type="ECO:0000256" key="1">
    <source>
        <dbReference type="ARBA" id="ARBA00022676"/>
    </source>
</evidence>
<proteinExistence type="predicted"/>
<dbReference type="Pfam" id="PF00905">
    <property type="entry name" value="Transpeptidase"/>
    <property type="match status" value="1"/>
</dbReference>
<feature type="domain" description="Penicillin-binding C-terminal" evidence="5">
    <location>
        <begin position="535"/>
        <end position="621"/>
    </location>
</feature>
<feature type="non-terminal residue" evidence="6">
    <location>
        <position position="1"/>
    </location>
</feature>
<evidence type="ECO:0000313" key="6">
    <source>
        <dbReference type="EMBL" id="MBT1687570.1"/>
    </source>
</evidence>
<dbReference type="GO" id="GO:0008955">
    <property type="term" value="F:peptidoglycan glycosyltransferase activity"/>
    <property type="evidence" value="ECO:0007669"/>
    <property type="project" value="TreeGrafter"/>
</dbReference>
<dbReference type="Pfam" id="PF06832">
    <property type="entry name" value="BiPBP_C"/>
    <property type="match status" value="1"/>
</dbReference>
<feature type="domain" description="Penicillin-binding protein transpeptidase" evidence="4">
    <location>
        <begin position="138"/>
        <end position="407"/>
    </location>
</feature>